<evidence type="ECO:0000256" key="3">
    <source>
        <dbReference type="ARBA" id="ARBA00023172"/>
    </source>
</evidence>
<feature type="domain" description="Core-binding (CB)" evidence="6">
    <location>
        <begin position="1"/>
        <end position="84"/>
    </location>
</feature>
<dbReference type="PROSITE" id="PS51898">
    <property type="entry name" value="TYR_RECOMBINASE"/>
    <property type="match status" value="1"/>
</dbReference>
<name>A0A3L8PQY8_9GAMM</name>
<dbReference type="InterPro" id="IPR013762">
    <property type="entry name" value="Integrase-like_cat_sf"/>
</dbReference>
<dbReference type="OrthoDB" id="9795573at2"/>
<dbReference type="GO" id="GO:0003677">
    <property type="term" value="F:DNA binding"/>
    <property type="evidence" value="ECO:0007669"/>
    <property type="project" value="UniProtKB-UniRule"/>
</dbReference>
<evidence type="ECO:0000259" key="5">
    <source>
        <dbReference type="PROSITE" id="PS51898"/>
    </source>
</evidence>
<dbReference type="InterPro" id="IPR044068">
    <property type="entry name" value="CB"/>
</dbReference>
<feature type="domain" description="Tyr recombinase" evidence="5">
    <location>
        <begin position="108"/>
        <end position="291"/>
    </location>
</feature>
<proteinExistence type="predicted"/>
<dbReference type="Gene3D" id="1.10.443.10">
    <property type="entry name" value="Intergrase catalytic core"/>
    <property type="match status" value="1"/>
</dbReference>
<evidence type="ECO:0000256" key="1">
    <source>
        <dbReference type="ARBA" id="ARBA00022908"/>
    </source>
</evidence>
<dbReference type="RefSeq" id="WP_121840889.1">
    <property type="nucleotide sequence ID" value="NZ_ML014897.1"/>
</dbReference>
<keyword evidence="2 4" id="KW-0238">DNA-binding</keyword>
<keyword evidence="8" id="KW-1185">Reference proteome</keyword>
<evidence type="ECO:0000256" key="2">
    <source>
        <dbReference type="ARBA" id="ARBA00023125"/>
    </source>
</evidence>
<dbReference type="PROSITE" id="PS51900">
    <property type="entry name" value="CB"/>
    <property type="match status" value="1"/>
</dbReference>
<dbReference type="GO" id="GO:0015074">
    <property type="term" value="P:DNA integration"/>
    <property type="evidence" value="ECO:0007669"/>
    <property type="project" value="UniProtKB-KW"/>
</dbReference>
<dbReference type="CDD" id="cd00397">
    <property type="entry name" value="DNA_BRE_C"/>
    <property type="match status" value="1"/>
</dbReference>
<keyword evidence="3" id="KW-0233">DNA recombination</keyword>
<reference evidence="7 8" key="1">
    <citation type="submission" date="2018-09" db="EMBL/GenBank/DDBJ databases">
        <title>Phylogeny of the Shewanellaceae, and recommendation for two new genera, Pseudoshewanella and Parashewanella.</title>
        <authorList>
            <person name="Wang G."/>
        </authorList>
    </citation>
    <scope>NUCLEOTIDE SEQUENCE [LARGE SCALE GENOMIC DNA]</scope>
    <source>
        <strain evidence="7 8">C51</strain>
    </source>
</reference>
<protein>
    <submittedName>
        <fullName evidence="7">Site-specific integrase</fullName>
    </submittedName>
</protein>
<accession>A0A3L8PQY8</accession>
<gene>
    <name evidence="7" type="ORF">D5018_20800</name>
</gene>
<dbReference type="Proteomes" id="UP000281474">
    <property type="component" value="Unassembled WGS sequence"/>
</dbReference>
<evidence type="ECO:0000313" key="7">
    <source>
        <dbReference type="EMBL" id="RLV57766.1"/>
    </source>
</evidence>
<evidence type="ECO:0000256" key="4">
    <source>
        <dbReference type="PROSITE-ProRule" id="PRU01248"/>
    </source>
</evidence>
<keyword evidence="1" id="KW-0229">DNA integration</keyword>
<evidence type="ECO:0000259" key="6">
    <source>
        <dbReference type="PROSITE" id="PS51900"/>
    </source>
</evidence>
<evidence type="ECO:0000313" key="8">
    <source>
        <dbReference type="Proteomes" id="UP000281474"/>
    </source>
</evidence>
<dbReference type="AlphaFoldDB" id="A0A3L8PQY8"/>
<dbReference type="Pfam" id="PF00589">
    <property type="entry name" value="Phage_integrase"/>
    <property type="match status" value="1"/>
</dbReference>
<dbReference type="GO" id="GO:0006310">
    <property type="term" value="P:DNA recombination"/>
    <property type="evidence" value="ECO:0007669"/>
    <property type="project" value="UniProtKB-KW"/>
</dbReference>
<dbReference type="InterPro" id="IPR002104">
    <property type="entry name" value="Integrase_catalytic"/>
</dbReference>
<dbReference type="InterPro" id="IPR050090">
    <property type="entry name" value="Tyrosine_recombinase_XerCD"/>
</dbReference>
<dbReference type="PANTHER" id="PTHR30349">
    <property type="entry name" value="PHAGE INTEGRASE-RELATED"/>
    <property type="match status" value="1"/>
</dbReference>
<dbReference type="PANTHER" id="PTHR30349:SF90">
    <property type="entry name" value="TYROSINE RECOMBINASE XERD"/>
    <property type="match status" value="1"/>
</dbReference>
<dbReference type="InterPro" id="IPR011010">
    <property type="entry name" value="DNA_brk_join_enz"/>
</dbReference>
<organism evidence="7 8">
    <name type="scientific">Parashewanella curva</name>
    <dbReference type="NCBI Taxonomy" id="2338552"/>
    <lineage>
        <taxon>Bacteria</taxon>
        <taxon>Pseudomonadati</taxon>
        <taxon>Pseudomonadota</taxon>
        <taxon>Gammaproteobacteria</taxon>
        <taxon>Alteromonadales</taxon>
        <taxon>Shewanellaceae</taxon>
        <taxon>Parashewanella</taxon>
    </lineage>
</organism>
<sequence>MTTASPYALYLSRLSENSQRSIHSQMRSIAKLMNWDDSSYEDKLSEVDYEQILVIRSCLTHACWSPRSINRAVTAIKNIVKTAALLGQAEVKQASDLQSVKQMKFADHQGTPLTSKQVNQLFILLDFENGALAARNRAIFALFLGTGLRRSELADLKLADYNPNDHSLSVIGKGNKYRVIFLPKWVTLHLEQWLKHRGKKAGYLMCWCAKQGKTTLQRAMSHHTLYRLENTLKKIGIQNASPHDLRRTYVTRLLEQGIDINTVRQMAGHANVATTTIYDKRDQAVMKKAAEQLSYQGVGTARGKTL</sequence>
<comment type="caution">
    <text evidence="7">The sequence shown here is derived from an EMBL/GenBank/DDBJ whole genome shotgun (WGS) entry which is preliminary data.</text>
</comment>
<dbReference type="EMBL" id="QZEI01000148">
    <property type="protein sequence ID" value="RLV57766.1"/>
    <property type="molecule type" value="Genomic_DNA"/>
</dbReference>
<dbReference type="SUPFAM" id="SSF56349">
    <property type="entry name" value="DNA breaking-rejoining enzymes"/>
    <property type="match status" value="1"/>
</dbReference>